<dbReference type="CDD" id="cd01335">
    <property type="entry name" value="Radical_SAM"/>
    <property type="match status" value="1"/>
</dbReference>
<feature type="binding site" evidence="14">
    <location>
        <position position="138"/>
    </location>
    <ligand>
        <name>[4Fe-4S] cluster</name>
        <dbReference type="ChEBI" id="CHEBI:49883"/>
        <note>4Fe-4S-S-AdoMet</note>
    </ligand>
</feature>
<dbReference type="EMBL" id="JACHIG010000003">
    <property type="protein sequence ID" value="MBB5032116.1"/>
    <property type="molecule type" value="Genomic_DNA"/>
</dbReference>
<evidence type="ECO:0000256" key="7">
    <source>
        <dbReference type="ARBA" id="ARBA00022485"/>
    </source>
</evidence>
<evidence type="ECO:0000313" key="18">
    <source>
        <dbReference type="Proteomes" id="UP000590740"/>
    </source>
</evidence>
<keyword evidence="11" id="KW-0408">Iron</keyword>
<evidence type="ECO:0000256" key="14">
    <source>
        <dbReference type="PIRSR" id="PIRSR004911-1"/>
    </source>
</evidence>
<dbReference type="SFLD" id="SFLDG01070">
    <property type="entry name" value="PLP-dependent"/>
    <property type="match status" value="1"/>
</dbReference>
<keyword evidence="7 14" id="KW-0004">4Fe-4S</keyword>
<dbReference type="InterPro" id="IPR058240">
    <property type="entry name" value="rSAM_sf"/>
</dbReference>
<dbReference type="AlphaFoldDB" id="A0A7W7Y9L3"/>
<comment type="catalytic activity">
    <reaction evidence="1">
        <text>L-lysine = (3S)-3,6-diaminohexanoate</text>
        <dbReference type="Rhea" id="RHEA:19177"/>
        <dbReference type="ChEBI" id="CHEBI:32551"/>
        <dbReference type="ChEBI" id="CHEBI:57434"/>
        <dbReference type="EC" id="5.4.3.2"/>
    </reaction>
</comment>
<reference evidence="17 18" key="1">
    <citation type="submission" date="2020-08" db="EMBL/GenBank/DDBJ databases">
        <title>Genomic Encyclopedia of Type Strains, Phase IV (KMG-IV): sequencing the most valuable type-strain genomes for metagenomic binning, comparative biology and taxonomic classification.</title>
        <authorList>
            <person name="Goeker M."/>
        </authorList>
    </citation>
    <scope>NUCLEOTIDE SEQUENCE [LARGE SCALE GENOMIC DNA]</scope>
    <source>
        <strain evidence="17 18">DSM 12252</strain>
    </source>
</reference>
<evidence type="ECO:0000313" key="17">
    <source>
        <dbReference type="EMBL" id="MBB5032116.1"/>
    </source>
</evidence>
<dbReference type="GO" id="GO:0046872">
    <property type="term" value="F:metal ion binding"/>
    <property type="evidence" value="ECO:0007669"/>
    <property type="project" value="UniProtKB-KW"/>
</dbReference>
<keyword evidence="10 15" id="KW-0663">Pyridoxal phosphate</keyword>
<keyword evidence="13 17" id="KW-0413">Isomerase</keyword>
<dbReference type="GO" id="GO:0050066">
    <property type="term" value="F:L-lysine 2,3-aminomutase activity"/>
    <property type="evidence" value="ECO:0007669"/>
    <property type="project" value="UniProtKB-EC"/>
</dbReference>
<dbReference type="NCBIfam" id="TIGR00238">
    <property type="entry name" value="KamA family radical SAM protein"/>
    <property type="match status" value="1"/>
</dbReference>
<evidence type="ECO:0000256" key="3">
    <source>
        <dbReference type="ARBA" id="ARBA00001966"/>
    </source>
</evidence>
<dbReference type="InterPro" id="IPR007197">
    <property type="entry name" value="rSAM"/>
</dbReference>
<evidence type="ECO:0000256" key="12">
    <source>
        <dbReference type="ARBA" id="ARBA00023014"/>
    </source>
</evidence>
<proteinExistence type="inferred from homology"/>
<dbReference type="EC" id="5.4.3.2" evidence="5"/>
<dbReference type="PANTHER" id="PTHR30538:SF1">
    <property type="entry name" value="L-LYSINE 2,3-AMINOMUTASE"/>
    <property type="match status" value="1"/>
</dbReference>
<evidence type="ECO:0000256" key="6">
    <source>
        <dbReference type="ARBA" id="ARBA00022363"/>
    </source>
</evidence>
<sequence>MHHLPPLPEKEFRSYAPGYWSSKNVSASDWNSATWQLKNRITTLAQLEEHLALTEEERAGVLLSGNKLAMAITPHYFNLIDPEDPNCPIRRQVVPRIEESWEDPDEMSDPCGEDSHMPVPGLVHRYPDRVLFLVTDRCASYCRYCTRSRVVSGVGEQELHTEFEAAFRYLERHTEVRDVLLSGGDALLFSDAKLDAILTRLRSIKHIEFVRIGSRVPIFVPQRITPELCKMLQKHHPLWLSIHTNHPRELTTEVRDALALLANHGVPLGNQSVLLRGVNDNAEVMKSLVHKLLMCRVRPYYLYQCDLIQGSSHLRTSVADGIDIIEQLRGHTTGYAVPQFVIDAPGGGGKVPLNPDYVLVRDEQRVVIRNYEGKTFEYPEPALVRR</sequence>
<keyword evidence="12 14" id="KW-0411">Iron-sulfur</keyword>
<comment type="cofactor">
    <cofactor evidence="2 15">
        <name>pyridoxal 5'-phosphate</name>
        <dbReference type="ChEBI" id="CHEBI:597326"/>
    </cofactor>
</comment>
<keyword evidence="8" id="KW-0949">S-adenosyl-L-methionine</keyword>
<dbReference type="InterPro" id="IPR025895">
    <property type="entry name" value="LAM_C_dom"/>
</dbReference>
<dbReference type="RefSeq" id="WP_184339056.1">
    <property type="nucleotide sequence ID" value="NZ_JACHIG010000003.1"/>
</dbReference>
<dbReference type="SUPFAM" id="SSF102114">
    <property type="entry name" value="Radical SAM enzymes"/>
    <property type="match status" value="1"/>
</dbReference>
<evidence type="ECO:0000256" key="9">
    <source>
        <dbReference type="ARBA" id="ARBA00022723"/>
    </source>
</evidence>
<keyword evidence="9 14" id="KW-0479">Metal-binding</keyword>
<evidence type="ECO:0000259" key="16">
    <source>
        <dbReference type="PROSITE" id="PS51918"/>
    </source>
</evidence>
<dbReference type="PROSITE" id="PS51918">
    <property type="entry name" value="RADICAL_SAM"/>
    <property type="match status" value="1"/>
</dbReference>
<evidence type="ECO:0000256" key="10">
    <source>
        <dbReference type="ARBA" id="ARBA00022898"/>
    </source>
</evidence>
<accession>A0A7W7Y9L3</accession>
<dbReference type="InterPro" id="IPR003739">
    <property type="entry name" value="Lys_aminomutase/Glu_NH3_mut"/>
</dbReference>
<comment type="cofactor">
    <cofactor evidence="3">
        <name>[4Fe-4S] cluster</name>
        <dbReference type="ChEBI" id="CHEBI:49883"/>
    </cofactor>
</comment>
<dbReference type="SFLD" id="SFLDS00029">
    <property type="entry name" value="Radical_SAM"/>
    <property type="match status" value="1"/>
</dbReference>
<gene>
    <name evidence="17" type="ORF">HNQ65_001693</name>
</gene>
<evidence type="ECO:0000256" key="13">
    <source>
        <dbReference type="ARBA" id="ARBA00023235"/>
    </source>
</evidence>
<evidence type="ECO:0000256" key="15">
    <source>
        <dbReference type="PIRSR" id="PIRSR603739-50"/>
    </source>
</evidence>
<evidence type="ECO:0000256" key="5">
    <source>
        <dbReference type="ARBA" id="ARBA00012144"/>
    </source>
</evidence>
<evidence type="ECO:0000256" key="2">
    <source>
        <dbReference type="ARBA" id="ARBA00001933"/>
    </source>
</evidence>
<dbReference type="Gene3D" id="3.20.20.70">
    <property type="entry name" value="Aldolase class I"/>
    <property type="match status" value="1"/>
</dbReference>
<evidence type="ECO:0000256" key="11">
    <source>
        <dbReference type="ARBA" id="ARBA00023004"/>
    </source>
</evidence>
<dbReference type="PANTHER" id="PTHR30538">
    <property type="entry name" value="LYSINE 2,3-AMINOMUTASE-RELATED"/>
    <property type="match status" value="1"/>
</dbReference>
<dbReference type="Gene3D" id="6.10.140.1170">
    <property type="match status" value="1"/>
</dbReference>
<dbReference type="InterPro" id="IPR022459">
    <property type="entry name" value="Lysine_aminomutase"/>
</dbReference>
<evidence type="ECO:0000256" key="8">
    <source>
        <dbReference type="ARBA" id="ARBA00022691"/>
    </source>
</evidence>
<dbReference type="Gene3D" id="6.20.120.40">
    <property type="match status" value="1"/>
</dbReference>
<name>A0A7W7Y9L3_9BACT</name>
<dbReference type="GO" id="GO:0051539">
    <property type="term" value="F:4 iron, 4 sulfur cluster binding"/>
    <property type="evidence" value="ECO:0007669"/>
    <property type="project" value="UniProtKB-KW"/>
</dbReference>
<dbReference type="Proteomes" id="UP000590740">
    <property type="component" value="Unassembled WGS sequence"/>
</dbReference>
<dbReference type="Pfam" id="PF04055">
    <property type="entry name" value="Radical_SAM"/>
    <property type="match status" value="1"/>
</dbReference>
<feature type="binding site" evidence="14">
    <location>
        <position position="142"/>
    </location>
    <ligand>
        <name>[4Fe-4S] cluster</name>
        <dbReference type="ChEBI" id="CHEBI:49883"/>
        <note>4Fe-4S-S-AdoMet</note>
    </ligand>
</feature>
<organism evidence="17 18">
    <name type="scientific">Prosthecobacter vanneervenii</name>
    <dbReference type="NCBI Taxonomy" id="48466"/>
    <lineage>
        <taxon>Bacteria</taxon>
        <taxon>Pseudomonadati</taxon>
        <taxon>Verrucomicrobiota</taxon>
        <taxon>Verrucomicrobiia</taxon>
        <taxon>Verrucomicrobiales</taxon>
        <taxon>Verrucomicrobiaceae</taxon>
        <taxon>Prosthecobacter</taxon>
    </lineage>
</organism>
<dbReference type="Pfam" id="PF12544">
    <property type="entry name" value="LAM_C"/>
    <property type="match status" value="1"/>
</dbReference>
<protein>
    <recommendedName>
        <fullName evidence="6">L-lysine 2,3-aminomutase</fullName>
        <ecNumber evidence="5">5.4.3.2</ecNumber>
    </recommendedName>
</protein>
<evidence type="ECO:0000256" key="1">
    <source>
        <dbReference type="ARBA" id="ARBA00000911"/>
    </source>
</evidence>
<evidence type="ECO:0000256" key="4">
    <source>
        <dbReference type="ARBA" id="ARBA00008703"/>
    </source>
</evidence>
<feature type="modified residue" description="N6-(pyridoxal phosphate)lysine" evidence="15">
    <location>
        <position position="350"/>
    </location>
</feature>
<keyword evidence="18" id="KW-1185">Reference proteome</keyword>
<dbReference type="InterPro" id="IPR013785">
    <property type="entry name" value="Aldolase_TIM"/>
</dbReference>
<comment type="caution">
    <text evidence="17">The sequence shown here is derived from an EMBL/GenBank/DDBJ whole genome shotgun (WGS) entry which is preliminary data.</text>
</comment>
<feature type="domain" description="Radical SAM core" evidence="16">
    <location>
        <begin position="124"/>
        <end position="336"/>
    </location>
</feature>
<dbReference type="SFLD" id="SFLDF00283">
    <property type="entry name" value="L-lysine_2_3-aminomutase_(LAM"/>
    <property type="match status" value="1"/>
</dbReference>
<dbReference type="PIRSF" id="PIRSF004911">
    <property type="entry name" value="DUF160"/>
    <property type="match status" value="1"/>
</dbReference>
<feature type="binding site" evidence="14">
    <location>
        <position position="145"/>
    </location>
    <ligand>
        <name>[4Fe-4S] cluster</name>
        <dbReference type="ChEBI" id="CHEBI:49883"/>
        <note>4Fe-4S-S-AdoMet</note>
    </ligand>
</feature>
<comment type="similarity">
    <text evidence="4">Belongs to the radical SAM superfamily. KamA family.</text>
</comment>